<feature type="domain" description="AAA+ ATPase" evidence="5">
    <location>
        <begin position="277"/>
        <end position="407"/>
    </location>
</feature>
<reference evidence="7" key="2">
    <citation type="submission" date="2020-10" db="UniProtKB">
        <authorList>
            <consortium name="WormBaseParasite"/>
        </authorList>
    </citation>
    <scope>IDENTIFICATION</scope>
</reference>
<dbReference type="InterPro" id="IPR003959">
    <property type="entry name" value="ATPase_AAA_core"/>
</dbReference>
<dbReference type="CDD" id="cd00009">
    <property type="entry name" value="AAA"/>
    <property type="match status" value="1"/>
</dbReference>
<dbReference type="AlphaFoldDB" id="A0A7E4VZL2"/>
<dbReference type="GO" id="GO:0005524">
    <property type="term" value="F:ATP binding"/>
    <property type="evidence" value="ECO:0007669"/>
    <property type="project" value="InterPro"/>
</dbReference>
<dbReference type="Gene3D" id="3.40.50.300">
    <property type="entry name" value="P-loop containing nucleotide triphosphate hydrolases"/>
    <property type="match status" value="1"/>
</dbReference>
<proteinExistence type="inferred from homology"/>
<sequence>MDDDVFNGLSYGDDDDAWGETSEPVADDPEPTASGSTITVNETDHYATSAAAAASGSTNSTAQILDPINWFNNISTESLQAAKRRKVEQQAVAVAIATQRIEEAKLRRKTAVARDGNPMDIDIPKEEDLAKFPPMSGRDWMGISDPENGNRRYLTFNNVTTYKPKKKLTFARSKLADVIQKLMCDALMEPYNAQQDQMEDDSPATTSEVSDKRLWIDKYAPHNFFDLITENYLNRLALNWLNMWNEYVFNKPSIYEHLSPNEQKLLEIEDVKPFLPRRKVLILHGPPGCGKTSLAICAAKVKYDPFFVNMNEVNNVADLNRILLHASSYHSVTDFKKGSRRPRCIIIDGLEYASCEIANVLVRWIQKRKKTDALRPIICTCNNLYSQPIRELRNVGLPIRVGVDDSKMYDRMSQILVAEDKVLGNLALKNCISQCKNDIRLCLNTLQFRCSARTPQTAISSGKKDDPTIFEVVEMIVCLNRHTDRRGGIHSYRERFEDVSNALSYRSDMDRFVQIVFENLPECVKPTTIQMSRLANLFVESDLHSSFAFSNQNYGILKYQTFAIVGVHFVVARTVSHKMQIMLTVTNVAEERRRIMALLEPVRSKGIHMPNVPRLISDFLPMLMYIIQPPIQMSGSLMYKNDGLDNLDRIVALMSAFGLTLSMQVESEGMGMDYRFDPPVDTFVLFKLYSRHHQLTLPANAKQYIIRQLDRLALNHRPTNSGTTQTGDKAPTGVMSPTSLLNSYQAPKTEPFTFRYTSATAQAIKRNITTAAFFE</sequence>
<keyword evidence="6" id="KW-1185">Reference proteome</keyword>
<evidence type="ECO:0000256" key="1">
    <source>
        <dbReference type="ARBA" id="ARBA00004123"/>
    </source>
</evidence>
<keyword evidence="2" id="KW-0539">Nucleus</keyword>
<feature type="region of interest" description="Disordered" evidence="4">
    <location>
        <begin position="1"/>
        <end position="37"/>
    </location>
</feature>
<dbReference type="GO" id="GO:0005634">
    <property type="term" value="C:nucleus"/>
    <property type="evidence" value="ECO:0007669"/>
    <property type="project" value="UniProtKB-SubCell"/>
</dbReference>
<organism evidence="6 7">
    <name type="scientific">Panagrellus redivivus</name>
    <name type="common">Microworm</name>
    <dbReference type="NCBI Taxonomy" id="6233"/>
    <lineage>
        <taxon>Eukaryota</taxon>
        <taxon>Metazoa</taxon>
        <taxon>Ecdysozoa</taxon>
        <taxon>Nematoda</taxon>
        <taxon>Chromadorea</taxon>
        <taxon>Rhabditida</taxon>
        <taxon>Tylenchina</taxon>
        <taxon>Panagrolaimomorpha</taxon>
        <taxon>Panagrolaimoidea</taxon>
        <taxon>Panagrolaimidae</taxon>
        <taxon>Panagrellus</taxon>
    </lineage>
</organism>
<name>A0A7E4VZL2_PANRE</name>
<dbReference type="GO" id="GO:0016887">
    <property type="term" value="F:ATP hydrolysis activity"/>
    <property type="evidence" value="ECO:0007669"/>
    <property type="project" value="InterPro"/>
</dbReference>
<dbReference type="SMART" id="SM00382">
    <property type="entry name" value="AAA"/>
    <property type="match status" value="1"/>
</dbReference>
<accession>A0A7E4VZL2</accession>
<evidence type="ECO:0000256" key="2">
    <source>
        <dbReference type="ARBA" id="ARBA00023242"/>
    </source>
</evidence>
<protein>
    <submittedName>
        <fullName evidence="7">AAA domain-containing protein</fullName>
    </submittedName>
</protein>
<feature type="compositionally biased region" description="Polar residues" evidence="4">
    <location>
        <begin position="717"/>
        <end position="727"/>
    </location>
</feature>
<evidence type="ECO:0000259" key="5">
    <source>
        <dbReference type="SMART" id="SM00382"/>
    </source>
</evidence>
<evidence type="ECO:0000313" key="6">
    <source>
        <dbReference type="Proteomes" id="UP000492821"/>
    </source>
</evidence>
<dbReference type="InterPro" id="IPR003593">
    <property type="entry name" value="AAA+_ATPase"/>
</dbReference>
<comment type="subcellular location">
    <subcellularLocation>
        <location evidence="1">Nucleus</location>
    </subcellularLocation>
</comment>
<dbReference type="InterPro" id="IPR027417">
    <property type="entry name" value="P-loop_NTPase"/>
</dbReference>
<dbReference type="Pfam" id="PF00004">
    <property type="entry name" value="AAA"/>
    <property type="match status" value="1"/>
</dbReference>
<reference evidence="6" key="1">
    <citation type="journal article" date="2013" name="Genetics">
        <title>The draft genome and transcriptome of Panagrellus redivivus are shaped by the harsh demands of a free-living lifestyle.</title>
        <authorList>
            <person name="Srinivasan J."/>
            <person name="Dillman A.R."/>
            <person name="Macchietto M.G."/>
            <person name="Heikkinen L."/>
            <person name="Lakso M."/>
            <person name="Fracchia K.M."/>
            <person name="Antoshechkin I."/>
            <person name="Mortazavi A."/>
            <person name="Wong G."/>
            <person name="Sternberg P.W."/>
        </authorList>
    </citation>
    <scope>NUCLEOTIDE SEQUENCE [LARGE SCALE GENOMIC DNA]</scope>
    <source>
        <strain evidence="6">MT8872</strain>
    </source>
</reference>
<feature type="region of interest" description="Disordered" evidence="4">
    <location>
        <begin position="716"/>
        <end position="736"/>
    </location>
</feature>
<dbReference type="PANTHER" id="PTHR46765:SF1">
    <property type="entry name" value="P-LOOP CONTAINING NUCLEOSIDE TRIPHOSPHATE HYDROLASES SUPERFAMILY PROTEIN"/>
    <property type="match status" value="1"/>
</dbReference>
<dbReference type="InterPro" id="IPR053016">
    <property type="entry name" value="CTF18-RFC_complex"/>
</dbReference>
<dbReference type="PANTHER" id="PTHR46765">
    <property type="entry name" value="P-LOOP CONTAINING NUCLEOSIDE TRIPHOSPHATE HYDROLASES SUPERFAMILY PROTEIN"/>
    <property type="match status" value="1"/>
</dbReference>
<evidence type="ECO:0000256" key="4">
    <source>
        <dbReference type="SAM" id="MobiDB-lite"/>
    </source>
</evidence>
<evidence type="ECO:0000313" key="7">
    <source>
        <dbReference type="WBParaSite" id="Pan_g5187.t1"/>
    </source>
</evidence>
<comment type="similarity">
    <text evidence="3">Belongs to the activator 1 small subunits family. CTF18 subfamily.</text>
</comment>
<dbReference type="SUPFAM" id="SSF52540">
    <property type="entry name" value="P-loop containing nucleoside triphosphate hydrolases"/>
    <property type="match status" value="1"/>
</dbReference>
<dbReference type="WBParaSite" id="Pan_g5187.t1">
    <property type="protein sequence ID" value="Pan_g5187.t1"/>
    <property type="gene ID" value="Pan_g5187"/>
</dbReference>
<evidence type="ECO:0000256" key="3">
    <source>
        <dbReference type="ARBA" id="ARBA00043975"/>
    </source>
</evidence>
<dbReference type="Proteomes" id="UP000492821">
    <property type="component" value="Unassembled WGS sequence"/>
</dbReference>